<protein>
    <submittedName>
        <fullName evidence="1">Uncharacterized protein</fullName>
    </submittedName>
</protein>
<dbReference type="EMBL" id="RIBZ01000096">
    <property type="protein sequence ID" value="RNG32960.1"/>
    <property type="molecule type" value="Genomic_DNA"/>
</dbReference>
<dbReference type="RefSeq" id="WP_123099200.1">
    <property type="nucleotide sequence ID" value="NZ_RIBZ01000096.1"/>
</dbReference>
<organism evidence="1 2">
    <name type="scientific">Streptomyces botrytidirepellens</name>
    <dbReference type="NCBI Taxonomy" id="2486417"/>
    <lineage>
        <taxon>Bacteria</taxon>
        <taxon>Bacillati</taxon>
        <taxon>Actinomycetota</taxon>
        <taxon>Actinomycetes</taxon>
        <taxon>Kitasatosporales</taxon>
        <taxon>Streptomycetaceae</taxon>
        <taxon>Streptomyces</taxon>
    </lineage>
</organism>
<accession>A0A3M8WV89</accession>
<evidence type="ECO:0000313" key="2">
    <source>
        <dbReference type="Proteomes" id="UP000275401"/>
    </source>
</evidence>
<keyword evidence="2" id="KW-1185">Reference proteome</keyword>
<sequence length="102" mass="11557">MRQIVLQPDGRLAVYSTVVDDLVMYDATPDEVADEAADFVRETASPRATPEQVAERSRCARETAHRHAAYVLAGEPHRAYRHPLTWQEIEALTDSETHPRPF</sequence>
<gene>
    <name evidence="1" type="ORF">EEJ42_07565</name>
</gene>
<proteinExistence type="predicted"/>
<dbReference type="Proteomes" id="UP000275401">
    <property type="component" value="Unassembled WGS sequence"/>
</dbReference>
<dbReference type="AlphaFoldDB" id="A0A3M8WV89"/>
<comment type="caution">
    <text evidence="1">The sequence shown here is derived from an EMBL/GenBank/DDBJ whole genome shotgun (WGS) entry which is preliminary data.</text>
</comment>
<evidence type="ECO:0000313" key="1">
    <source>
        <dbReference type="EMBL" id="RNG32960.1"/>
    </source>
</evidence>
<name>A0A3M8WV89_9ACTN</name>
<reference evidence="1 2" key="1">
    <citation type="submission" date="2018-11" db="EMBL/GenBank/DDBJ databases">
        <title>The Potential of Streptomyces as Biocontrol Agents against the Tomato grey mould, Botrytis cinerea (Gray mold) Frontiers in Microbiology.</title>
        <authorList>
            <person name="Li D."/>
        </authorList>
    </citation>
    <scope>NUCLEOTIDE SEQUENCE [LARGE SCALE GENOMIC DNA]</scope>
    <source>
        <strain evidence="1 2">NEAU-LD23</strain>
    </source>
</reference>